<dbReference type="Pfam" id="PF25571">
    <property type="entry name" value="TPR_CCP1_N"/>
    <property type="match status" value="1"/>
</dbReference>
<name>A0AAW1IVT9_POPJA</name>
<dbReference type="SUPFAM" id="SSF48371">
    <property type="entry name" value="ARM repeat"/>
    <property type="match status" value="1"/>
</dbReference>
<keyword evidence="3" id="KW-1185">Reference proteome</keyword>
<gene>
    <name evidence="2" type="ORF">QE152_g33917</name>
</gene>
<evidence type="ECO:0000256" key="1">
    <source>
        <dbReference type="ARBA" id="ARBA00022737"/>
    </source>
</evidence>
<dbReference type="InterPro" id="IPR011989">
    <property type="entry name" value="ARM-like"/>
</dbReference>
<dbReference type="PANTHER" id="PTHR22895:SF0">
    <property type="entry name" value="ARMADILLO REPEAT-CONTAINING PROTEIN 6"/>
    <property type="match status" value="1"/>
</dbReference>
<keyword evidence="1" id="KW-0677">Repeat</keyword>
<evidence type="ECO:0000313" key="2">
    <source>
        <dbReference type="EMBL" id="KAK9693815.1"/>
    </source>
</evidence>
<dbReference type="SMART" id="SM00185">
    <property type="entry name" value="ARM"/>
    <property type="match status" value="3"/>
</dbReference>
<dbReference type="EMBL" id="JASPKY010000530">
    <property type="protein sequence ID" value="KAK9693815.1"/>
    <property type="molecule type" value="Genomic_DNA"/>
</dbReference>
<sequence>MTLQITQETFDNTVRENVDEFEMSLEEAIKETIEQFKTQGVDLSHIITDWMMASSADSPELADAIVRLDELVKGEVKDLQALITQLSIIRAECDKGVNYKVLAGVNYKVLAGRKGAYNVIMKVLSKYEADTNIVKECLNALISLMTQNSDFLDENGVQMMVRLLDTQKDLDILKSTLKWTKECCILHEMNRQHIFSADILNHLTTALHDPSSAMLREVLSVLRALVLDDDPRLEFGRAHEHARAIASDTLCVITSLLEKFKHDSAVINDLLLTLSALLVRTEFCKKVEDAGGIQIIHEAMNNFKNNDKIVKQCLKVLKALAGNDECKTHIMRRGIAPDIVMVMQLHQKTAQTVIFGLACIAALTLRSPDNSKALFEAGAPNAIVDAMRMHPDNESVQKNGSWAIRNMVSRSRYQSQKFLELNAEEVLKAAAKKFKNSEYDMKAALRDLGCNVEFKEEWTGKGGKLYTQNKK</sequence>
<accession>A0AAW1IVT9</accession>
<dbReference type="Proteomes" id="UP001458880">
    <property type="component" value="Unassembled WGS sequence"/>
</dbReference>
<dbReference type="PANTHER" id="PTHR22895">
    <property type="entry name" value="ARMADILLO REPEAT-CONTAINING PROTEIN 6"/>
    <property type="match status" value="1"/>
</dbReference>
<dbReference type="AlphaFoldDB" id="A0AAW1IVT9"/>
<dbReference type="InterPro" id="IPR000225">
    <property type="entry name" value="Armadillo"/>
</dbReference>
<organism evidence="2 3">
    <name type="scientific">Popillia japonica</name>
    <name type="common">Japanese beetle</name>
    <dbReference type="NCBI Taxonomy" id="7064"/>
    <lineage>
        <taxon>Eukaryota</taxon>
        <taxon>Metazoa</taxon>
        <taxon>Ecdysozoa</taxon>
        <taxon>Arthropoda</taxon>
        <taxon>Hexapoda</taxon>
        <taxon>Insecta</taxon>
        <taxon>Pterygota</taxon>
        <taxon>Neoptera</taxon>
        <taxon>Endopterygota</taxon>
        <taxon>Coleoptera</taxon>
        <taxon>Polyphaga</taxon>
        <taxon>Scarabaeiformia</taxon>
        <taxon>Scarabaeidae</taxon>
        <taxon>Rutelinae</taxon>
        <taxon>Popillia</taxon>
    </lineage>
</organism>
<protein>
    <recommendedName>
        <fullName evidence="4">Armadillo repeat-containing protein 6</fullName>
    </recommendedName>
</protein>
<evidence type="ECO:0000313" key="3">
    <source>
        <dbReference type="Proteomes" id="UP001458880"/>
    </source>
</evidence>
<proteinExistence type="predicted"/>
<reference evidence="2 3" key="1">
    <citation type="journal article" date="2024" name="BMC Genomics">
        <title>De novo assembly and annotation of Popillia japonica's genome with initial clues to its potential as an invasive pest.</title>
        <authorList>
            <person name="Cucini C."/>
            <person name="Boschi S."/>
            <person name="Funari R."/>
            <person name="Cardaioli E."/>
            <person name="Iannotti N."/>
            <person name="Marturano G."/>
            <person name="Paoli F."/>
            <person name="Bruttini M."/>
            <person name="Carapelli A."/>
            <person name="Frati F."/>
            <person name="Nardi F."/>
        </authorList>
    </citation>
    <scope>NUCLEOTIDE SEQUENCE [LARGE SCALE GENOMIC DNA]</scope>
    <source>
        <strain evidence="2">DMR45628</strain>
    </source>
</reference>
<dbReference type="GO" id="GO:0002244">
    <property type="term" value="P:hematopoietic progenitor cell differentiation"/>
    <property type="evidence" value="ECO:0007669"/>
    <property type="project" value="TreeGrafter"/>
</dbReference>
<dbReference type="Gene3D" id="1.25.10.10">
    <property type="entry name" value="Leucine-rich Repeat Variant"/>
    <property type="match status" value="1"/>
</dbReference>
<evidence type="ECO:0008006" key="4">
    <source>
        <dbReference type="Google" id="ProtNLM"/>
    </source>
</evidence>
<dbReference type="InterPro" id="IPR016024">
    <property type="entry name" value="ARM-type_fold"/>
</dbReference>
<comment type="caution">
    <text evidence="2">The sequence shown here is derived from an EMBL/GenBank/DDBJ whole genome shotgun (WGS) entry which is preliminary data.</text>
</comment>